<dbReference type="PANTHER" id="PTHR13847:SF201">
    <property type="entry name" value="PUTATIBE OXIDOREDUCTASE"/>
    <property type="match status" value="1"/>
</dbReference>
<dbReference type="PANTHER" id="PTHR13847">
    <property type="entry name" value="SARCOSINE DEHYDROGENASE-RELATED"/>
    <property type="match status" value="1"/>
</dbReference>
<dbReference type="Pfam" id="PF01266">
    <property type="entry name" value="DAO"/>
    <property type="match status" value="1"/>
</dbReference>
<gene>
    <name evidence="3" type="ORF">RM190_10530</name>
</gene>
<dbReference type="InterPro" id="IPR036188">
    <property type="entry name" value="FAD/NAD-bd_sf"/>
</dbReference>
<dbReference type="SUPFAM" id="SSF51905">
    <property type="entry name" value="FAD/NAD(P)-binding domain"/>
    <property type="match status" value="1"/>
</dbReference>
<dbReference type="EC" id="1.-.-.-" evidence="3"/>
<evidence type="ECO:0000313" key="4">
    <source>
        <dbReference type="Proteomes" id="UP001251085"/>
    </source>
</evidence>
<sequence length="409" mass="44187">MAAEPVRTRKRRLHLDKPFWAATRAITAPSIPTPSAKAWDVIIVGTGISGALMAEALSRQKRRILILDRRVPVRGSSLASTAMIQHEIDVPLHRLARQIGPDKAVRAWRRSVRAVKDLQALAGRLGIECDMQAKSALYLAGDEMGQRAMRSEFEARQDAGIASEYLDQAELGRRFRIDRTAAILSQASASANPAQLTAALLKVAAGRGAEIVSPCEITDLAETCDGVALATAEGSMLTAGQAVFCTGYEFLPMMESRSHRITSTWALASHPRVARPGWLDGMLVWEAADPYLYFRTARDGRIIAGGEDSDAPEAYRDRTRMQASAKRIAAKLRAVCGVEIGAPAYVWAAPFGNTTDGLPIIDRVPGFRNAHAVMGFGGNGVTFSMIAAQIVAARIAGKSDSDEDLFAFR</sequence>
<accession>A0ABU3EDI3</accession>
<reference evidence="4" key="1">
    <citation type="submission" date="2023-07" db="EMBL/GenBank/DDBJ databases">
        <title>Characterization of two Paracoccaceae strains isolated from Phycosphere and proposal of Xinfangfangia lacusdiani sp. nov.</title>
        <authorList>
            <person name="Deng Y."/>
            <person name="Zhang Y.Q."/>
        </authorList>
    </citation>
    <scope>NUCLEOTIDE SEQUENCE [LARGE SCALE GENOMIC DNA]</scope>
    <source>
        <strain evidence="4">CPCC 101403</strain>
    </source>
</reference>
<dbReference type="Gene3D" id="3.30.9.10">
    <property type="entry name" value="D-Amino Acid Oxidase, subunit A, domain 2"/>
    <property type="match status" value="1"/>
</dbReference>
<keyword evidence="1 3" id="KW-0560">Oxidoreductase</keyword>
<organism evidence="3 4">
    <name type="scientific">Paracoccus broussonetiae</name>
    <dbReference type="NCBI Taxonomy" id="3075834"/>
    <lineage>
        <taxon>Bacteria</taxon>
        <taxon>Pseudomonadati</taxon>
        <taxon>Pseudomonadota</taxon>
        <taxon>Alphaproteobacteria</taxon>
        <taxon>Rhodobacterales</taxon>
        <taxon>Paracoccaceae</taxon>
        <taxon>Paracoccus</taxon>
    </lineage>
</organism>
<dbReference type="InterPro" id="IPR006076">
    <property type="entry name" value="FAD-dep_OxRdtase"/>
</dbReference>
<evidence type="ECO:0000259" key="2">
    <source>
        <dbReference type="Pfam" id="PF01266"/>
    </source>
</evidence>
<name>A0ABU3EDI3_9RHOB</name>
<dbReference type="GO" id="GO:0016491">
    <property type="term" value="F:oxidoreductase activity"/>
    <property type="evidence" value="ECO:0007669"/>
    <property type="project" value="UniProtKB-KW"/>
</dbReference>
<dbReference type="RefSeq" id="WP_311759394.1">
    <property type="nucleotide sequence ID" value="NZ_JAVRQI010000007.1"/>
</dbReference>
<evidence type="ECO:0000256" key="1">
    <source>
        <dbReference type="ARBA" id="ARBA00023002"/>
    </source>
</evidence>
<protein>
    <submittedName>
        <fullName evidence="3">FAD-dependent oxidoreductase</fullName>
        <ecNumber evidence="3">1.-.-.-</ecNumber>
    </submittedName>
</protein>
<proteinExistence type="predicted"/>
<dbReference type="Gene3D" id="3.50.50.60">
    <property type="entry name" value="FAD/NAD(P)-binding domain"/>
    <property type="match status" value="1"/>
</dbReference>
<feature type="domain" description="FAD dependent oxidoreductase" evidence="2">
    <location>
        <begin position="40"/>
        <end position="394"/>
    </location>
</feature>
<evidence type="ECO:0000313" key="3">
    <source>
        <dbReference type="EMBL" id="MDT1062297.1"/>
    </source>
</evidence>
<dbReference type="EMBL" id="JAVRQI010000007">
    <property type="protein sequence ID" value="MDT1062297.1"/>
    <property type="molecule type" value="Genomic_DNA"/>
</dbReference>
<comment type="caution">
    <text evidence="3">The sequence shown here is derived from an EMBL/GenBank/DDBJ whole genome shotgun (WGS) entry which is preliminary data.</text>
</comment>
<keyword evidence="4" id="KW-1185">Reference proteome</keyword>
<dbReference type="Proteomes" id="UP001251085">
    <property type="component" value="Unassembled WGS sequence"/>
</dbReference>